<evidence type="ECO:0000313" key="5">
    <source>
        <dbReference type="Proteomes" id="UP000215335"/>
    </source>
</evidence>
<feature type="compositionally biased region" description="Polar residues" evidence="2">
    <location>
        <begin position="283"/>
        <end position="296"/>
    </location>
</feature>
<keyword evidence="5" id="KW-1185">Reference proteome</keyword>
<sequence>MNEASIIETEKSLNKKLSNIYTIEKEEVKKPRLKVVGIDNYEGMDLKSLEEDINSIVLTYFNKKTNLQSVILEVTSEIYEHIRESKNRIFVGYQNCRVYDDLNVQPCFNCGRFGHNGNKSINDKVCLKCAGTHNSVNCNNKDEICCVNCLYSNNKFNSQYDTKHVANDTTAEIYKHIRKSKNRIFVGYQNCRVYDDLKVQPCFNCGRFGHNGNKCINDKVCLKRAGPHNSVNCNNKASTDYPINPTFQRFIGKIDIYKNTGVGLAGNRQTSASTSSLSPRSSIFANQKRANATSQR</sequence>
<organism evidence="4 5">
    <name type="scientific">Trichomalopsis sarcophagae</name>
    <dbReference type="NCBI Taxonomy" id="543379"/>
    <lineage>
        <taxon>Eukaryota</taxon>
        <taxon>Metazoa</taxon>
        <taxon>Ecdysozoa</taxon>
        <taxon>Arthropoda</taxon>
        <taxon>Hexapoda</taxon>
        <taxon>Insecta</taxon>
        <taxon>Pterygota</taxon>
        <taxon>Neoptera</taxon>
        <taxon>Endopterygota</taxon>
        <taxon>Hymenoptera</taxon>
        <taxon>Apocrita</taxon>
        <taxon>Proctotrupomorpha</taxon>
        <taxon>Chalcidoidea</taxon>
        <taxon>Pteromalidae</taxon>
        <taxon>Pteromalinae</taxon>
        <taxon>Trichomalopsis</taxon>
    </lineage>
</organism>
<dbReference type="AlphaFoldDB" id="A0A232FLD0"/>
<dbReference type="GO" id="GO:0008270">
    <property type="term" value="F:zinc ion binding"/>
    <property type="evidence" value="ECO:0007669"/>
    <property type="project" value="UniProtKB-KW"/>
</dbReference>
<feature type="domain" description="CCHC-type" evidence="3">
    <location>
        <begin position="202"/>
        <end position="215"/>
    </location>
</feature>
<name>A0A232FLD0_9HYME</name>
<dbReference type="OrthoDB" id="6775559at2759"/>
<keyword evidence="1" id="KW-0479">Metal-binding</keyword>
<dbReference type="GO" id="GO:0003676">
    <property type="term" value="F:nucleic acid binding"/>
    <property type="evidence" value="ECO:0007669"/>
    <property type="project" value="InterPro"/>
</dbReference>
<keyword evidence="1" id="KW-0863">Zinc-finger</keyword>
<comment type="caution">
    <text evidence="4">The sequence shown here is derived from an EMBL/GenBank/DDBJ whole genome shotgun (WGS) entry which is preliminary data.</text>
</comment>
<keyword evidence="1" id="KW-0862">Zinc</keyword>
<dbReference type="STRING" id="543379.A0A232FLD0"/>
<dbReference type="InterPro" id="IPR001878">
    <property type="entry name" value="Znf_CCHC"/>
</dbReference>
<feature type="region of interest" description="Disordered" evidence="2">
    <location>
        <begin position="268"/>
        <end position="296"/>
    </location>
</feature>
<evidence type="ECO:0000313" key="4">
    <source>
        <dbReference type="EMBL" id="OXU31465.1"/>
    </source>
</evidence>
<accession>A0A232FLD0</accession>
<proteinExistence type="predicted"/>
<dbReference type="EMBL" id="NNAY01000056">
    <property type="protein sequence ID" value="OXU31465.1"/>
    <property type="molecule type" value="Genomic_DNA"/>
</dbReference>
<gene>
    <name evidence="4" type="ORF">TSAR_000803</name>
</gene>
<feature type="compositionally biased region" description="Low complexity" evidence="2">
    <location>
        <begin position="271"/>
        <end position="282"/>
    </location>
</feature>
<dbReference type="Proteomes" id="UP000215335">
    <property type="component" value="Unassembled WGS sequence"/>
</dbReference>
<protein>
    <recommendedName>
        <fullName evidence="3">CCHC-type domain-containing protein</fullName>
    </recommendedName>
</protein>
<evidence type="ECO:0000259" key="3">
    <source>
        <dbReference type="PROSITE" id="PS50158"/>
    </source>
</evidence>
<evidence type="ECO:0000256" key="2">
    <source>
        <dbReference type="SAM" id="MobiDB-lite"/>
    </source>
</evidence>
<evidence type="ECO:0000256" key="1">
    <source>
        <dbReference type="PROSITE-ProRule" id="PRU00047"/>
    </source>
</evidence>
<dbReference type="PROSITE" id="PS50158">
    <property type="entry name" value="ZF_CCHC"/>
    <property type="match status" value="1"/>
</dbReference>
<reference evidence="4 5" key="1">
    <citation type="journal article" date="2017" name="Curr. Biol.">
        <title>The Evolution of Venom by Co-option of Single-Copy Genes.</title>
        <authorList>
            <person name="Martinson E.O."/>
            <person name="Mrinalini"/>
            <person name="Kelkar Y.D."/>
            <person name="Chang C.H."/>
            <person name="Werren J.H."/>
        </authorList>
    </citation>
    <scope>NUCLEOTIDE SEQUENCE [LARGE SCALE GENOMIC DNA]</scope>
    <source>
        <strain evidence="4 5">Alberta</strain>
        <tissue evidence="4">Whole body</tissue>
    </source>
</reference>